<name>W6U7G0_ECHGR</name>
<feature type="transmembrane region" description="Helical" evidence="1">
    <location>
        <begin position="93"/>
        <end position="123"/>
    </location>
</feature>
<evidence type="ECO:0000313" key="3">
    <source>
        <dbReference type="EMBL" id="EUB57168.1"/>
    </source>
</evidence>
<sequence length="220" mass="25626">MMFHNAVTSYLRFVRLLLHLYPYSDDTEDGLRTCAKKGEVQNLRRSQKKYEERKTITLSKYIWFVNFLKFNYFTDIFQPWHMQYNKLQGGFPAFFVSCGITLVIPSFALFPFFPFFPLICFLWRPKLNEKQDVLSVLHENWSDRDEGCTPLTHTLPHSLIKSNCVLLSSLAQSPRSPSLPVISNSVCFTILWFLIVFCTQANLREIFANQKSLSILGSKS</sequence>
<feature type="chain" id="PRO_5013198168" evidence="2">
    <location>
        <begin position="16"/>
        <end position="220"/>
    </location>
</feature>
<dbReference type="GeneID" id="36343700"/>
<evidence type="ECO:0000256" key="2">
    <source>
        <dbReference type="SAM" id="SignalP"/>
    </source>
</evidence>
<dbReference type="KEGG" id="egl:EGR_07985"/>
<evidence type="ECO:0000256" key="1">
    <source>
        <dbReference type="SAM" id="Phobius"/>
    </source>
</evidence>
<dbReference type="CTD" id="36343700"/>
<keyword evidence="4" id="KW-1185">Reference proteome</keyword>
<reference evidence="3 4" key="1">
    <citation type="journal article" date="2013" name="Nat. Genet.">
        <title>The genome of the hydatid tapeworm Echinococcus granulosus.</title>
        <authorList>
            <person name="Zheng H."/>
            <person name="Zhang W."/>
            <person name="Zhang L."/>
            <person name="Zhang Z."/>
            <person name="Li J."/>
            <person name="Lu G."/>
            <person name="Zhu Y."/>
            <person name="Wang Y."/>
            <person name="Huang Y."/>
            <person name="Liu J."/>
            <person name="Kang H."/>
            <person name="Chen J."/>
            <person name="Wang L."/>
            <person name="Chen A."/>
            <person name="Yu S."/>
            <person name="Gao Z."/>
            <person name="Jin L."/>
            <person name="Gu W."/>
            <person name="Wang Z."/>
            <person name="Zhao L."/>
            <person name="Shi B."/>
            <person name="Wen H."/>
            <person name="Lin R."/>
            <person name="Jones M.K."/>
            <person name="Brejova B."/>
            <person name="Vinar T."/>
            <person name="Zhao G."/>
            <person name="McManus D.P."/>
            <person name="Chen Z."/>
            <person name="Zhou Y."/>
            <person name="Wang S."/>
        </authorList>
    </citation>
    <scope>NUCLEOTIDE SEQUENCE [LARGE SCALE GENOMIC DNA]</scope>
</reference>
<organism evidence="3 4">
    <name type="scientific">Echinococcus granulosus</name>
    <name type="common">Hydatid tapeworm</name>
    <dbReference type="NCBI Taxonomy" id="6210"/>
    <lineage>
        <taxon>Eukaryota</taxon>
        <taxon>Metazoa</taxon>
        <taxon>Spiralia</taxon>
        <taxon>Lophotrochozoa</taxon>
        <taxon>Platyhelminthes</taxon>
        <taxon>Cestoda</taxon>
        <taxon>Eucestoda</taxon>
        <taxon>Cyclophyllidea</taxon>
        <taxon>Taeniidae</taxon>
        <taxon>Echinococcus</taxon>
        <taxon>Echinococcus granulosus group</taxon>
    </lineage>
</organism>
<dbReference type="AlphaFoldDB" id="W6U7G0"/>
<evidence type="ECO:0000313" key="4">
    <source>
        <dbReference type="Proteomes" id="UP000019149"/>
    </source>
</evidence>
<keyword evidence="1" id="KW-1133">Transmembrane helix</keyword>
<dbReference type="RefSeq" id="XP_024348364.1">
    <property type="nucleotide sequence ID" value="XM_024497234.1"/>
</dbReference>
<feature type="signal peptide" evidence="2">
    <location>
        <begin position="1"/>
        <end position="15"/>
    </location>
</feature>
<dbReference type="Proteomes" id="UP000019149">
    <property type="component" value="Unassembled WGS sequence"/>
</dbReference>
<proteinExistence type="predicted"/>
<feature type="transmembrane region" description="Helical" evidence="1">
    <location>
        <begin position="181"/>
        <end position="203"/>
    </location>
</feature>
<gene>
    <name evidence="3" type="ORF">EGR_07985</name>
</gene>
<dbReference type="EMBL" id="APAU02000092">
    <property type="protein sequence ID" value="EUB57168.1"/>
    <property type="molecule type" value="Genomic_DNA"/>
</dbReference>
<keyword evidence="1" id="KW-0812">Transmembrane</keyword>
<accession>W6U7G0</accession>
<keyword evidence="2" id="KW-0732">Signal</keyword>
<keyword evidence="1" id="KW-0472">Membrane</keyword>
<protein>
    <submittedName>
        <fullName evidence="3">Uncharacterized protein</fullName>
    </submittedName>
</protein>
<comment type="caution">
    <text evidence="3">The sequence shown here is derived from an EMBL/GenBank/DDBJ whole genome shotgun (WGS) entry which is preliminary data.</text>
</comment>